<evidence type="ECO:0000313" key="3">
    <source>
        <dbReference type="Proteomes" id="UP000053317"/>
    </source>
</evidence>
<feature type="region of interest" description="Disordered" evidence="1">
    <location>
        <begin position="700"/>
        <end position="723"/>
    </location>
</feature>
<reference evidence="2 3" key="1">
    <citation type="submission" date="2015-05" db="EMBL/GenBank/DDBJ databases">
        <title>Distinctive expansion of gene families associated with plant cell wall degradation and secondary metabolism in the genomes of grapevine trunk pathogens.</title>
        <authorList>
            <person name="Lawrence D.P."/>
            <person name="Travadon R."/>
            <person name="Rolshausen P.E."/>
            <person name="Baumgartner K."/>
        </authorList>
    </citation>
    <scope>NUCLEOTIDE SEQUENCE [LARGE SCALE GENOMIC DNA]</scope>
    <source>
        <strain evidence="2">UCRPC4</strain>
    </source>
</reference>
<accession>A0A0G2EY22</accession>
<dbReference type="Proteomes" id="UP000053317">
    <property type="component" value="Unassembled WGS sequence"/>
</dbReference>
<gene>
    <name evidence="2" type="ORF">UCRPC4_g01097</name>
</gene>
<evidence type="ECO:0000313" key="2">
    <source>
        <dbReference type="EMBL" id="KKY27502.1"/>
    </source>
</evidence>
<feature type="compositionally biased region" description="Basic and acidic residues" evidence="1">
    <location>
        <begin position="594"/>
        <end position="614"/>
    </location>
</feature>
<feature type="region of interest" description="Disordered" evidence="1">
    <location>
        <begin position="152"/>
        <end position="191"/>
    </location>
</feature>
<feature type="region of interest" description="Disordered" evidence="1">
    <location>
        <begin position="538"/>
        <end position="623"/>
    </location>
</feature>
<dbReference type="OrthoDB" id="5419922at2759"/>
<evidence type="ECO:0000256" key="1">
    <source>
        <dbReference type="SAM" id="MobiDB-lite"/>
    </source>
</evidence>
<name>A0A0G2EY22_PHACM</name>
<feature type="compositionally biased region" description="Polar residues" evidence="1">
    <location>
        <begin position="153"/>
        <end position="165"/>
    </location>
</feature>
<feature type="compositionally biased region" description="Polar residues" evidence="1">
    <location>
        <begin position="714"/>
        <end position="723"/>
    </location>
</feature>
<reference evidence="2 3" key="2">
    <citation type="submission" date="2015-05" db="EMBL/GenBank/DDBJ databases">
        <authorList>
            <person name="Morales-Cruz A."/>
            <person name="Amrine K.C."/>
            <person name="Cantu D."/>
        </authorList>
    </citation>
    <scope>NUCLEOTIDE SEQUENCE [LARGE SCALE GENOMIC DNA]</scope>
    <source>
        <strain evidence="2">UCRPC4</strain>
    </source>
</reference>
<dbReference type="EMBL" id="LCWF01000024">
    <property type="protein sequence ID" value="KKY27502.1"/>
    <property type="molecule type" value="Genomic_DNA"/>
</dbReference>
<feature type="compositionally biased region" description="Basic and acidic residues" evidence="1">
    <location>
        <begin position="419"/>
        <end position="431"/>
    </location>
</feature>
<feature type="region of interest" description="Disordered" evidence="1">
    <location>
        <begin position="1"/>
        <end position="40"/>
    </location>
</feature>
<feature type="compositionally biased region" description="Basic and acidic residues" evidence="1">
    <location>
        <begin position="351"/>
        <end position="366"/>
    </location>
</feature>
<feature type="region of interest" description="Disordered" evidence="1">
    <location>
        <begin position="285"/>
        <end position="308"/>
    </location>
</feature>
<proteinExistence type="predicted"/>
<feature type="compositionally biased region" description="Polar residues" evidence="1">
    <location>
        <begin position="581"/>
        <end position="591"/>
    </location>
</feature>
<dbReference type="AlphaFoldDB" id="A0A0G2EY22"/>
<organism evidence="2 3">
    <name type="scientific">Phaeomoniella chlamydospora</name>
    <name type="common">Phaeoacremonium chlamydosporum</name>
    <dbReference type="NCBI Taxonomy" id="158046"/>
    <lineage>
        <taxon>Eukaryota</taxon>
        <taxon>Fungi</taxon>
        <taxon>Dikarya</taxon>
        <taxon>Ascomycota</taxon>
        <taxon>Pezizomycotina</taxon>
        <taxon>Eurotiomycetes</taxon>
        <taxon>Chaetothyriomycetidae</taxon>
        <taxon>Phaeomoniellales</taxon>
        <taxon>Phaeomoniellaceae</taxon>
        <taxon>Phaeomoniella</taxon>
    </lineage>
</organism>
<protein>
    <submittedName>
        <fullName evidence="2">Uncharacterized protein</fullName>
    </submittedName>
</protein>
<feature type="compositionally biased region" description="Low complexity" evidence="1">
    <location>
        <begin position="560"/>
        <end position="580"/>
    </location>
</feature>
<sequence length="723" mass="79311">MRYPRPTSPLSYEPVQPTAGDVIYEPGSSSEEDLEVRQSKRRRIEELGTSYLQGYPVMIMTAQLKGPFEGIHNGKRVKWRNPWRKRQTSRNGSGAAVATRALESEAVIPETAWKDRHPGDAAKGISSEDMIMEHKGGETDEKNVQVLRRDRNFSTSNNNGSQRSPTPAGPRGTRHISAFQDNNHKSSYKGPSEIAVKGTVTRETAADDAREKRIMVDTDEQFRDDEYHSAQERQAEHIIDPVDHTQKIKVSCVGKSWVLHNAAMDDPRAQTRNMAKARKARRMDFASPSAVTSHNEKNEQTTGSLLTSSPYTVTTRTVTGLEGHLKADISAKYLEEDVKTMQKANNPSEPSCERRRSIGEKQDLKVLNEASTEPEATNHGPVLSEIPSAQIDPQPIPHLHEPSTASITTLPEIGNPSVSDKREDSVAKPPEESPTAEDDSVLLLSTQAGVCRAQQQLRADLLVSDRGDPAANTITTDEQDNLRNKDGIRLFKDIGMSSTPSPETGRRFQNIAHDPDTQAMLEAITPFTLTTTKKVPLKFSSPKDLTPTLGSKGKKKKRASFAPTSQESTSSSGSLKCSLKVTKSASATTTPKPLEGDGNKKVKSLKDSLQKEHGSGNFHGTEESLPSLKKLLNAHQPPSLIPTSSTAPFTPTNHTENAMQLHEEAYGQNALDDNHEAAFDLSAAMHDMGSFLQSWNPDEIQALGPLPNPPYNRLTRSSGPPND</sequence>
<feature type="region of interest" description="Disordered" evidence="1">
    <location>
        <begin position="340"/>
        <end position="440"/>
    </location>
</feature>
<keyword evidence="3" id="KW-1185">Reference proteome</keyword>
<comment type="caution">
    <text evidence="2">The sequence shown here is derived from an EMBL/GenBank/DDBJ whole genome shotgun (WGS) entry which is preliminary data.</text>
</comment>